<feature type="transmembrane region" description="Helical" evidence="1">
    <location>
        <begin position="36"/>
        <end position="55"/>
    </location>
</feature>
<reference evidence="3" key="1">
    <citation type="journal article" date="2019" name="Int. J. Syst. Evol. Microbiol.">
        <title>The Global Catalogue of Microorganisms (GCM) 10K type strain sequencing project: providing services to taxonomists for standard genome sequencing and annotation.</title>
        <authorList>
            <consortium name="The Broad Institute Genomics Platform"/>
            <consortium name="The Broad Institute Genome Sequencing Center for Infectious Disease"/>
            <person name="Wu L."/>
            <person name="Ma J."/>
        </authorList>
    </citation>
    <scope>NUCLEOTIDE SEQUENCE [LARGE SCALE GENOMIC DNA]</scope>
    <source>
        <strain evidence="3">KCTC 23299</strain>
    </source>
</reference>
<keyword evidence="1" id="KW-1133">Transmembrane helix</keyword>
<feature type="transmembrane region" description="Helical" evidence="1">
    <location>
        <begin position="12"/>
        <end position="30"/>
    </location>
</feature>
<evidence type="ECO:0000313" key="3">
    <source>
        <dbReference type="Proteomes" id="UP001597511"/>
    </source>
</evidence>
<keyword evidence="1" id="KW-0472">Membrane</keyword>
<dbReference type="EMBL" id="JBHUOZ010000001">
    <property type="protein sequence ID" value="MFD2919633.1"/>
    <property type="molecule type" value="Genomic_DNA"/>
</dbReference>
<comment type="caution">
    <text evidence="2">The sequence shown here is derived from an EMBL/GenBank/DDBJ whole genome shotgun (WGS) entry which is preliminary data.</text>
</comment>
<gene>
    <name evidence="2" type="ORF">ACFS6H_07950</name>
</gene>
<evidence type="ECO:0008006" key="4">
    <source>
        <dbReference type="Google" id="ProtNLM"/>
    </source>
</evidence>
<evidence type="ECO:0000313" key="2">
    <source>
        <dbReference type="EMBL" id="MFD2919633.1"/>
    </source>
</evidence>
<name>A0ABW6A2V5_9BACT</name>
<keyword evidence="3" id="KW-1185">Reference proteome</keyword>
<dbReference type="Proteomes" id="UP001597511">
    <property type="component" value="Unassembled WGS sequence"/>
</dbReference>
<protein>
    <recommendedName>
        <fullName evidence="4">PEP-CTERM protein-sorting domain-containing protein</fullName>
    </recommendedName>
</protein>
<dbReference type="RefSeq" id="WP_386097012.1">
    <property type="nucleotide sequence ID" value="NZ_JBHUOZ010000001.1"/>
</dbReference>
<organism evidence="2 3">
    <name type="scientific">Terrimonas rubra</name>
    <dbReference type="NCBI Taxonomy" id="1035890"/>
    <lineage>
        <taxon>Bacteria</taxon>
        <taxon>Pseudomonadati</taxon>
        <taxon>Bacteroidota</taxon>
        <taxon>Chitinophagia</taxon>
        <taxon>Chitinophagales</taxon>
        <taxon>Chitinophagaceae</taxon>
        <taxon>Terrimonas</taxon>
    </lineage>
</organism>
<sequence length="58" mass="6300">MAQEKSPSIRRGEMAFIAAIVLGLILGVLIKKVKLGIILGLIIGVAIVFLGWTRVKRQ</sequence>
<proteinExistence type="predicted"/>
<keyword evidence="1" id="KW-0812">Transmembrane</keyword>
<accession>A0ABW6A2V5</accession>
<evidence type="ECO:0000256" key="1">
    <source>
        <dbReference type="SAM" id="Phobius"/>
    </source>
</evidence>